<proteinExistence type="predicted"/>
<evidence type="ECO:0008006" key="2">
    <source>
        <dbReference type="Google" id="ProtNLM"/>
    </source>
</evidence>
<dbReference type="EMBL" id="DSPJ01000001">
    <property type="protein sequence ID" value="HEX61540.1"/>
    <property type="molecule type" value="Genomic_DNA"/>
</dbReference>
<protein>
    <recommendedName>
        <fullName evidence="2">Mannosyl-glycoprotein endo-beta-N-acetylglucosamidase-like domain-containing protein</fullName>
    </recommendedName>
</protein>
<name>A0A832E0I3_UNCKA</name>
<evidence type="ECO:0000313" key="1">
    <source>
        <dbReference type="EMBL" id="HEX61540.1"/>
    </source>
</evidence>
<reference evidence="1" key="1">
    <citation type="journal article" date="2020" name="mSystems">
        <title>Genome- and Community-Level Interaction Insights into Carbon Utilization and Element Cycling Functions of Hydrothermarchaeota in Hydrothermal Sediment.</title>
        <authorList>
            <person name="Zhou Z."/>
            <person name="Liu Y."/>
            <person name="Xu W."/>
            <person name="Pan J."/>
            <person name="Luo Z.H."/>
            <person name="Li M."/>
        </authorList>
    </citation>
    <scope>NUCLEOTIDE SEQUENCE [LARGE SCALE GENOMIC DNA]</scope>
    <source>
        <strain evidence="1">SpSt-361</strain>
    </source>
</reference>
<dbReference type="SUPFAM" id="SSF53955">
    <property type="entry name" value="Lysozyme-like"/>
    <property type="match status" value="1"/>
</dbReference>
<dbReference type="AlphaFoldDB" id="A0A832E0I3"/>
<gene>
    <name evidence="1" type="ORF">ENR01_00015</name>
</gene>
<dbReference type="Gene3D" id="1.10.530.10">
    <property type="match status" value="1"/>
</dbReference>
<comment type="caution">
    <text evidence="1">The sequence shown here is derived from an EMBL/GenBank/DDBJ whole genome shotgun (WGS) entry which is preliminary data.</text>
</comment>
<dbReference type="InterPro" id="IPR023346">
    <property type="entry name" value="Lysozyme-like_dom_sf"/>
</dbReference>
<organism evidence="1">
    <name type="scientific">candidate division WWE3 bacterium</name>
    <dbReference type="NCBI Taxonomy" id="2053526"/>
    <lineage>
        <taxon>Bacteria</taxon>
        <taxon>Katanobacteria</taxon>
    </lineage>
</organism>
<accession>A0A832E0I3</accession>
<sequence length="205" mass="22342">MKTLPRGAILLALPILFFATASFALLFSVSGLALISASDTPIAASFLGSQIFTSPPPEEGAILGESTVTEEARPIILRQFLESYYSPLAPYSDLILAVSQEYGLDWRLLTAIAGAESTFARNVIDGCNNAWGWGIHSRGTLCFDSWEEGIRTVAQGLREKFLNDGLTTVDEIMARYAPLSLDNGGSWGYAVSYFMGELERADYHE</sequence>